<sequence>MALTVKADASYDAVALGEIMLRLDPGAGRIRTARHFDVWEGGGEYNAIRALSHVFGQRTAALSALVDNDIGHLIEGMARAGGVDTSLIKWVPYDGLGRDARNGLNFTERGFGIRGARGVSDRGNTAVSQMNSGDVDFEHLFGVRGVRWFHTGGIFAGLSENSCATAIAAMTSARKHGTVVSVDLNYRPSLWAGHGGRQRAAAVFTQLAEAADVVIGGETDFVDRLGIEAPSESVAGAPRFTAIASRTLARFPNLGMVATTVRNVSSASRNDWHGMCHTSATGTVMSRERKELEILDRVGGGDGFSSGLIYGLLQGLPVQEAVDIGAAHGALAMTTPGDNSMATLAEVLAAAQGQRASTNR</sequence>
<accession>A0A328HI27</accession>
<comment type="caution">
    <text evidence="5">The sequence shown here is derived from an EMBL/GenBank/DDBJ whole genome shotgun (WGS) entry which is preliminary data.</text>
</comment>
<dbReference type="InterPro" id="IPR011611">
    <property type="entry name" value="PfkB_dom"/>
</dbReference>
<evidence type="ECO:0000259" key="4">
    <source>
        <dbReference type="Pfam" id="PF00294"/>
    </source>
</evidence>
<keyword evidence="3 5" id="KW-0418">Kinase</keyword>
<dbReference type="SUPFAM" id="SSF53613">
    <property type="entry name" value="Ribokinase-like"/>
    <property type="match status" value="1"/>
</dbReference>
<dbReference type="Gene3D" id="3.40.1190.20">
    <property type="match status" value="1"/>
</dbReference>
<evidence type="ECO:0000256" key="1">
    <source>
        <dbReference type="ARBA" id="ARBA00010688"/>
    </source>
</evidence>
<evidence type="ECO:0000256" key="2">
    <source>
        <dbReference type="ARBA" id="ARBA00022679"/>
    </source>
</evidence>
<name>A0A328HI27_ARTGO</name>
<evidence type="ECO:0000313" key="5">
    <source>
        <dbReference type="EMBL" id="RAM38266.1"/>
    </source>
</evidence>
<dbReference type="InterPro" id="IPR029056">
    <property type="entry name" value="Ribokinase-like"/>
</dbReference>
<keyword evidence="2" id="KW-0808">Transferase</keyword>
<dbReference type="InterPro" id="IPR052700">
    <property type="entry name" value="Carb_kinase_PfkB-like"/>
</dbReference>
<proteinExistence type="inferred from homology"/>
<dbReference type="PANTHER" id="PTHR43320">
    <property type="entry name" value="SUGAR KINASE"/>
    <property type="match status" value="1"/>
</dbReference>
<comment type="similarity">
    <text evidence="1">Belongs to the carbohydrate kinase PfkB family.</text>
</comment>
<dbReference type="EMBL" id="QLNP01000062">
    <property type="protein sequence ID" value="RAM38266.1"/>
    <property type="molecule type" value="Genomic_DNA"/>
</dbReference>
<feature type="domain" description="Carbohydrate kinase PfkB" evidence="4">
    <location>
        <begin position="290"/>
        <end position="340"/>
    </location>
</feature>
<dbReference type="AlphaFoldDB" id="A0A328HI27"/>
<dbReference type="Pfam" id="PF00294">
    <property type="entry name" value="PfkB"/>
    <property type="match status" value="2"/>
</dbReference>
<evidence type="ECO:0000313" key="6">
    <source>
        <dbReference type="Proteomes" id="UP000249166"/>
    </source>
</evidence>
<gene>
    <name evidence="5" type="ORF">DBZ45_04405</name>
</gene>
<evidence type="ECO:0000256" key="3">
    <source>
        <dbReference type="ARBA" id="ARBA00022777"/>
    </source>
</evidence>
<organism evidence="5 6">
    <name type="scientific">Arthrobacter globiformis</name>
    <dbReference type="NCBI Taxonomy" id="1665"/>
    <lineage>
        <taxon>Bacteria</taxon>
        <taxon>Bacillati</taxon>
        <taxon>Actinomycetota</taxon>
        <taxon>Actinomycetes</taxon>
        <taxon>Micrococcales</taxon>
        <taxon>Micrococcaceae</taxon>
        <taxon>Arthrobacter</taxon>
    </lineage>
</organism>
<dbReference type="CDD" id="cd01166">
    <property type="entry name" value="KdgK"/>
    <property type="match status" value="1"/>
</dbReference>
<dbReference type="Proteomes" id="UP000249166">
    <property type="component" value="Unassembled WGS sequence"/>
</dbReference>
<dbReference type="OrthoDB" id="9808601at2"/>
<reference evidence="5 6" key="1">
    <citation type="submission" date="2018-04" db="EMBL/GenBank/DDBJ databases">
        <title>Bacteria isolated from cave deposits of Manipur.</title>
        <authorList>
            <person name="Sahoo D."/>
            <person name="Sarangthem I."/>
            <person name="Nandeibam J."/>
        </authorList>
    </citation>
    <scope>NUCLEOTIDE SEQUENCE [LARGE SCALE GENOMIC DNA]</scope>
    <source>
        <strain evidence="6">mrc11</strain>
    </source>
</reference>
<protein>
    <submittedName>
        <fullName evidence="5">Sugar kinase</fullName>
    </submittedName>
</protein>
<dbReference type="PANTHER" id="PTHR43320:SF2">
    <property type="entry name" value="2-DEHYDRO-3-DEOXYGLUCONOKINASE_2-DEHYDRO-3-DEOXYGALACTONOKINASE"/>
    <property type="match status" value="1"/>
</dbReference>
<feature type="domain" description="Carbohydrate kinase PfkB" evidence="4">
    <location>
        <begin position="14"/>
        <end position="229"/>
    </location>
</feature>
<dbReference type="GO" id="GO:0016301">
    <property type="term" value="F:kinase activity"/>
    <property type="evidence" value="ECO:0007669"/>
    <property type="project" value="UniProtKB-KW"/>
</dbReference>
<dbReference type="RefSeq" id="WP_111902735.1">
    <property type="nucleotide sequence ID" value="NZ_QLNP01000062.1"/>
</dbReference>